<dbReference type="OrthoDB" id="5428259at2759"/>
<feature type="compositionally biased region" description="Basic residues" evidence="1">
    <location>
        <begin position="313"/>
        <end position="323"/>
    </location>
</feature>
<feature type="compositionally biased region" description="Low complexity" evidence="1">
    <location>
        <begin position="24"/>
        <end position="33"/>
    </location>
</feature>
<reference evidence="2" key="1">
    <citation type="journal article" date="2021" name="IMA Fungus">
        <title>Genomic characterization of three marine fungi, including Emericellopsis atlantica sp. nov. with signatures of a generalist lifestyle and marine biomass degradation.</title>
        <authorList>
            <person name="Hagestad O.C."/>
            <person name="Hou L."/>
            <person name="Andersen J.H."/>
            <person name="Hansen E.H."/>
            <person name="Altermark B."/>
            <person name="Li C."/>
            <person name="Kuhnert E."/>
            <person name="Cox R.J."/>
            <person name="Crous P.W."/>
            <person name="Spatafora J.W."/>
            <person name="Lail K."/>
            <person name="Amirebrahimi M."/>
            <person name="Lipzen A."/>
            <person name="Pangilinan J."/>
            <person name="Andreopoulos W."/>
            <person name="Hayes R.D."/>
            <person name="Ng V."/>
            <person name="Grigoriev I.V."/>
            <person name="Jackson S.A."/>
            <person name="Sutton T.D.S."/>
            <person name="Dobson A.D.W."/>
            <person name="Rama T."/>
        </authorList>
    </citation>
    <scope>NUCLEOTIDE SEQUENCE</scope>
    <source>
        <strain evidence="2">TRa3180A</strain>
    </source>
</reference>
<protein>
    <submittedName>
        <fullName evidence="2">Uncharacterized protein</fullName>
    </submittedName>
</protein>
<feature type="region of interest" description="Disordered" evidence="1">
    <location>
        <begin position="1"/>
        <end position="53"/>
    </location>
</feature>
<feature type="region of interest" description="Disordered" evidence="1">
    <location>
        <begin position="304"/>
        <end position="396"/>
    </location>
</feature>
<evidence type="ECO:0000256" key="1">
    <source>
        <dbReference type="SAM" id="MobiDB-lite"/>
    </source>
</evidence>
<organism evidence="2 3">
    <name type="scientific">Calycina marina</name>
    <dbReference type="NCBI Taxonomy" id="1763456"/>
    <lineage>
        <taxon>Eukaryota</taxon>
        <taxon>Fungi</taxon>
        <taxon>Dikarya</taxon>
        <taxon>Ascomycota</taxon>
        <taxon>Pezizomycotina</taxon>
        <taxon>Leotiomycetes</taxon>
        <taxon>Helotiales</taxon>
        <taxon>Pezizellaceae</taxon>
        <taxon>Calycina</taxon>
    </lineage>
</organism>
<feature type="compositionally biased region" description="Basic residues" evidence="1">
    <location>
        <begin position="133"/>
        <end position="143"/>
    </location>
</feature>
<name>A0A9P7Z9S4_9HELO</name>
<feature type="compositionally biased region" description="Low complexity" evidence="1">
    <location>
        <begin position="523"/>
        <end position="533"/>
    </location>
</feature>
<feature type="compositionally biased region" description="Basic and acidic residues" evidence="1">
    <location>
        <begin position="344"/>
        <end position="366"/>
    </location>
</feature>
<feature type="region of interest" description="Disordered" evidence="1">
    <location>
        <begin position="133"/>
        <end position="154"/>
    </location>
</feature>
<accession>A0A9P7Z9S4</accession>
<feature type="compositionally biased region" description="Low complexity" evidence="1">
    <location>
        <begin position="553"/>
        <end position="564"/>
    </location>
</feature>
<dbReference type="EMBL" id="MU253770">
    <property type="protein sequence ID" value="KAG9247503.1"/>
    <property type="molecule type" value="Genomic_DNA"/>
</dbReference>
<feature type="region of interest" description="Disordered" evidence="1">
    <location>
        <begin position="518"/>
        <end position="567"/>
    </location>
</feature>
<gene>
    <name evidence="2" type="ORF">BJ878DRAFT_539213</name>
</gene>
<evidence type="ECO:0000313" key="2">
    <source>
        <dbReference type="EMBL" id="KAG9247503.1"/>
    </source>
</evidence>
<dbReference type="AlphaFoldDB" id="A0A9P7Z9S4"/>
<feature type="compositionally biased region" description="Basic and acidic residues" evidence="1">
    <location>
        <begin position="144"/>
        <end position="154"/>
    </location>
</feature>
<comment type="caution">
    <text evidence="2">The sequence shown here is derived from an EMBL/GenBank/DDBJ whole genome shotgun (WGS) entry which is preliminary data.</text>
</comment>
<feature type="compositionally biased region" description="Basic and acidic residues" evidence="1">
    <location>
        <begin position="36"/>
        <end position="45"/>
    </location>
</feature>
<sequence>MLRSSPPRRSSRPATQAWTPLRFSPSLSLSPSPEYMVKKEGRDTPDMPPPKKHKAEAGFPLICTLCPKSPHFSDLSHLLTHVSSKSHQSEKFKLQILSRSDAEAKNRQDIFENWYAVNNLEALLAERMHQKNTTKAARKRAAPKFKDDETKTEDPLELFSTTPKYRQPQVSHMHMPSTTPSSIRSDWEPAMYATPTARRVVPNFATYVESSFISPVKQDPDQTEDGERLEEKITDCLKLKGIKWPGMDLFDSATPEMKRLRNQRKDVSVLEGMKETSLSVRPIESVYNLGGELQKDRDIFGPLSCESSPVKSPVKRTRARRRPDRQATLADVDINAPMLHRAPPRMEPRSPPKRDTGRRDREERADPRKKRAFSVFRDEAPEISPAKTETSLEEPTFDFSAPGLLSYPDKSPEMYLSPTPMARTSNVRSLGRESGSVGDVQQQNGFQRTVRPSSIFPQQMMFDGYSNPLYSPYMGGGMHMDGMGMGMGMDGGGFLSNSGYNSGYNSNPYQMNASIGRGFAQHNNSSNSNLNHNDSYRMGESSSSFHGSFRPMNSSNSQANTTNNHLNLNPIASSHLAGSTGTTSGTVRVANFLPWWLDLTKSRD</sequence>
<evidence type="ECO:0000313" key="3">
    <source>
        <dbReference type="Proteomes" id="UP000887226"/>
    </source>
</evidence>
<proteinExistence type="predicted"/>
<dbReference type="Proteomes" id="UP000887226">
    <property type="component" value="Unassembled WGS sequence"/>
</dbReference>
<keyword evidence="3" id="KW-1185">Reference proteome</keyword>